<dbReference type="InterPro" id="IPR000210">
    <property type="entry name" value="BTB/POZ_dom"/>
</dbReference>
<sequence length="219" mass="24209">MPRSTDQPVAGSEFPPLSLCEDLGREAGKGNIQFRLWFDDRGVVLIAEHTAFRVHASFLSRHSPVFKELFTVPPAPNGERIGGCRVFHTSDSAEDLNYLLQLTYDAPCLLRPINPSGDTAKPSFAMISALMRLGHKYEFFTLVDDAARYLETYYTTNSDVWEQLRDGKQDAPFTFSDNPAADAIDAVDIARLTGRYAMLPVASLSTNAASSIPSTSWKV</sequence>
<dbReference type="Pfam" id="PF00651">
    <property type="entry name" value="BTB"/>
    <property type="match status" value="1"/>
</dbReference>
<dbReference type="RefSeq" id="XP_007371247.1">
    <property type="nucleotide sequence ID" value="XM_007371185.1"/>
</dbReference>
<dbReference type="AlphaFoldDB" id="R7SLS6"/>
<protein>
    <recommendedName>
        <fullName evidence="1">BTB domain-containing protein</fullName>
    </recommendedName>
</protein>
<dbReference type="KEGG" id="dsq:DICSQDRAFT_175299"/>
<evidence type="ECO:0000259" key="1">
    <source>
        <dbReference type="PROSITE" id="PS50097"/>
    </source>
</evidence>
<dbReference type="EMBL" id="JH719488">
    <property type="protein sequence ID" value="EJF55997.1"/>
    <property type="molecule type" value="Genomic_DNA"/>
</dbReference>
<proteinExistence type="predicted"/>
<dbReference type="HOGENOM" id="CLU_1261473_0_0_1"/>
<name>R7SLS6_DICSQ</name>
<dbReference type="OMA" id="FRVHASF"/>
<dbReference type="CDD" id="cd18186">
    <property type="entry name" value="BTB_POZ_ZBTB_KLHL-like"/>
    <property type="match status" value="1"/>
</dbReference>
<dbReference type="GeneID" id="18840143"/>
<accession>R7SLS6</accession>
<dbReference type="InterPro" id="IPR011333">
    <property type="entry name" value="SKP1/BTB/POZ_sf"/>
</dbReference>
<dbReference type="Gene3D" id="3.30.710.10">
    <property type="entry name" value="Potassium Channel Kv1.1, Chain A"/>
    <property type="match status" value="1"/>
</dbReference>
<dbReference type="SMART" id="SM00225">
    <property type="entry name" value="BTB"/>
    <property type="match status" value="1"/>
</dbReference>
<reference evidence="2 3" key="1">
    <citation type="journal article" date="2012" name="Science">
        <title>The Paleozoic origin of enzymatic lignin decomposition reconstructed from 31 fungal genomes.</title>
        <authorList>
            <person name="Floudas D."/>
            <person name="Binder M."/>
            <person name="Riley R."/>
            <person name="Barry K."/>
            <person name="Blanchette R.A."/>
            <person name="Henrissat B."/>
            <person name="Martinez A.T."/>
            <person name="Otillar R."/>
            <person name="Spatafora J.W."/>
            <person name="Yadav J.S."/>
            <person name="Aerts A."/>
            <person name="Benoit I."/>
            <person name="Boyd A."/>
            <person name="Carlson A."/>
            <person name="Copeland A."/>
            <person name="Coutinho P.M."/>
            <person name="de Vries R.P."/>
            <person name="Ferreira P."/>
            <person name="Findley K."/>
            <person name="Foster B."/>
            <person name="Gaskell J."/>
            <person name="Glotzer D."/>
            <person name="Gorecki P."/>
            <person name="Heitman J."/>
            <person name="Hesse C."/>
            <person name="Hori C."/>
            <person name="Igarashi K."/>
            <person name="Jurgens J.A."/>
            <person name="Kallen N."/>
            <person name="Kersten P."/>
            <person name="Kohler A."/>
            <person name="Kuees U."/>
            <person name="Kumar T.K.A."/>
            <person name="Kuo A."/>
            <person name="LaButti K."/>
            <person name="Larrondo L.F."/>
            <person name="Lindquist E."/>
            <person name="Ling A."/>
            <person name="Lombard V."/>
            <person name="Lucas S."/>
            <person name="Lundell T."/>
            <person name="Martin R."/>
            <person name="McLaughlin D.J."/>
            <person name="Morgenstern I."/>
            <person name="Morin E."/>
            <person name="Murat C."/>
            <person name="Nagy L.G."/>
            <person name="Nolan M."/>
            <person name="Ohm R.A."/>
            <person name="Patyshakuliyeva A."/>
            <person name="Rokas A."/>
            <person name="Ruiz-Duenas F.J."/>
            <person name="Sabat G."/>
            <person name="Salamov A."/>
            <person name="Samejima M."/>
            <person name="Schmutz J."/>
            <person name="Slot J.C."/>
            <person name="St John F."/>
            <person name="Stenlid J."/>
            <person name="Sun H."/>
            <person name="Sun S."/>
            <person name="Syed K."/>
            <person name="Tsang A."/>
            <person name="Wiebenga A."/>
            <person name="Young D."/>
            <person name="Pisabarro A."/>
            <person name="Eastwood D.C."/>
            <person name="Martin F."/>
            <person name="Cullen D."/>
            <person name="Grigoriev I.V."/>
            <person name="Hibbett D.S."/>
        </authorList>
    </citation>
    <scope>NUCLEOTIDE SEQUENCE [LARGE SCALE GENOMIC DNA]</scope>
    <source>
        <strain evidence="2 3">LYAD-421 SS1</strain>
    </source>
</reference>
<dbReference type="SUPFAM" id="SSF54695">
    <property type="entry name" value="POZ domain"/>
    <property type="match status" value="1"/>
</dbReference>
<dbReference type="Proteomes" id="UP000053319">
    <property type="component" value="Unassembled WGS sequence"/>
</dbReference>
<feature type="domain" description="BTB" evidence="1">
    <location>
        <begin position="41"/>
        <end position="112"/>
    </location>
</feature>
<organism evidence="2 3">
    <name type="scientific">Dichomitus squalens (strain LYAD-421)</name>
    <name type="common">Western red white-rot fungus</name>
    <dbReference type="NCBI Taxonomy" id="732165"/>
    <lineage>
        <taxon>Eukaryota</taxon>
        <taxon>Fungi</taxon>
        <taxon>Dikarya</taxon>
        <taxon>Basidiomycota</taxon>
        <taxon>Agaricomycotina</taxon>
        <taxon>Agaricomycetes</taxon>
        <taxon>Polyporales</taxon>
        <taxon>Polyporaceae</taxon>
        <taxon>Dichomitus</taxon>
    </lineage>
</organism>
<evidence type="ECO:0000313" key="3">
    <source>
        <dbReference type="Proteomes" id="UP000053319"/>
    </source>
</evidence>
<dbReference type="PROSITE" id="PS50097">
    <property type="entry name" value="BTB"/>
    <property type="match status" value="1"/>
</dbReference>
<gene>
    <name evidence="2" type="ORF">DICSQDRAFT_175299</name>
</gene>
<dbReference type="OrthoDB" id="2750681at2759"/>
<evidence type="ECO:0000313" key="2">
    <source>
        <dbReference type="EMBL" id="EJF55997.1"/>
    </source>
</evidence>